<dbReference type="Proteomes" id="UP001212996">
    <property type="component" value="Unassembled WGS sequence"/>
</dbReference>
<dbReference type="RefSeq" id="WP_271867703.1">
    <property type="nucleotide sequence ID" value="NZ_JAQMFO010000049.1"/>
</dbReference>
<evidence type="ECO:0000313" key="2">
    <source>
        <dbReference type="Proteomes" id="UP001212996"/>
    </source>
</evidence>
<gene>
    <name evidence="1" type="ORF">PH362_22165</name>
</gene>
<comment type="caution">
    <text evidence="1">The sequence shown here is derived from an EMBL/GenBank/DDBJ whole genome shotgun (WGS) entry which is preliminary data.</text>
</comment>
<evidence type="ECO:0000313" key="1">
    <source>
        <dbReference type="EMBL" id="MDB6374556.1"/>
    </source>
</evidence>
<dbReference type="AlphaFoldDB" id="A0AAW6BPN1"/>
<dbReference type="EMBL" id="JAQMFO010000049">
    <property type="protein sequence ID" value="MDB6374556.1"/>
    <property type="molecule type" value="Genomic_DNA"/>
</dbReference>
<accession>A0AAW6BPN1</accession>
<name>A0AAW6BPN1_9GAMM</name>
<sequence length="103" mass="10638">MPIMGLSGGAGEPPPYAPTELYVTLSRHTALVAEPFSFYRPSASVQTTSDTLCGYAATIGMRGTDFPGYVCVCGQSIWPDAGQLVPSLDTATIGKNAHSTGPG</sequence>
<proteinExistence type="predicted"/>
<reference evidence="1" key="1">
    <citation type="submission" date="2023-01" db="EMBL/GenBank/DDBJ databases">
        <title>Genome sequencing of Photorhabdus bodei 09-20.</title>
        <authorList>
            <person name="Kalindamar S."/>
            <person name="Kumru S."/>
        </authorList>
    </citation>
    <scope>NUCLEOTIDE SEQUENCE</scope>
    <source>
        <strain evidence="1">09-20</strain>
    </source>
</reference>
<organism evidence="1 2">
    <name type="scientific">Photorhabdus bodei</name>
    <dbReference type="NCBI Taxonomy" id="2029681"/>
    <lineage>
        <taxon>Bacteria</taxon>
        <taxon>Pseudomonadati</taxon>
        <taxon>Pseudomonadota</taxon>
        <taxon>Gammaproteobacteria</taxon>
        <taxon>Enterobacterales</taxon>
        <taxon>Morganellaceae</taxon>
        <taxon>Photorhabdus</taxon>
    </lineage>
</organism>
<protein>
    <submittedName>
        <fullName evidence="1">Uncharacterized protein</fullName>
    </submittedName>
</protein>